<name>A0A839YAY9_9ACTN</name>
<sequence>MDGFSYDGRLVVSGWTFDPETAASIDVHAYVDGQLAAVATANGSRPDVAGVYPSYGPSHGWSFDLGKRSAGVHQVCVYAINVGGGDTNPVLGCRTFTVAGNPALNPVGNVELVALIAEGLFMQGWTLDPETPASIDVHVYLDGRLATVTTADRSRPDVADVYPAYGAAHGFSAVLPTPGAGVHSVCAFAINVGDGTTNPQLGCRQFTVAPANPGDDVDCNDFATQRAAQEWFNRYYPYYGDVARLDGNNDGRACESLP</sequence>
<comment type="caution">
    <text evidence="1">The sequence shown here is derived from an EMBL/GenBank/DDBJ whole genome shotgun (WGS) entry which is preliminary data.</text>
</comment>
<organism evidence="1 2">
    <name type="scientific">Modestobacter versicolor</name>
    <dbReference type="NCBI Taxonomy" id="429133"/>
    <lineage>
        <taxon>Bacteria</taxon>
        <taxon>Bacillati</taxon>
        <taxon>Actinomycetota</taxon>
        <taxon>Actinomycetes</taxon>
        <taxon>Geodermatophilales</taxon>
        <taxon>Geodermatophilaceae</taxon>
        <taxon>Modestobacter</taxon>
    </lineage>
</organism>
<dbReference type="AlphaFoldDB" id="A0A839YAY9"/>
<gene>
    <name evidence="1" type="ORF">FHX36_003986</name>
</gene>
<dbReference type="RefSeq" id="WP_221202980.1">
    <property type="nucleotide sequence ID" value="NZ_JACIBU010000001.1"/>
</dbReference>
<dbReference type="Proteomes" id="UP000580718">
    <property type="component" value="Unassembled WGS sequence"/>
</dbReference>
<reference evidence="1 2" key="1">
    <citation type="submission" date="2020-08" db="EMBL/GenBank/DDBJ databases">
        <title>Sequencing the genomes of 1000 actinobacteria strains.</title>
        <authorList>
            <person name="Klenk H.-P."/>
        </authorList>
    </citation>
    <scope>NUCLEOTIDE SEQUENCE [LARGE SCALE GENOMIC DNA]</scope>
    <source>
        <strain evidence="1 2">DSM 16678</strain>
    </source>
</reference>
<evidence type="ECO:0000313" key="1">
    <source>
        <dbReference type="EMBL" id="MBB3678251.1"/>
    </source>
</evidence>
<proteinExistence type="predicted"/>
<evidence type="ECO:0008006" key="3">
    <source>
        <dbReference type="Google" id="ProtNLM"/>
    </source>
</evidence>
<protein>
    <recommendedName>
        <fullName evidence="3">Excalibur calcium-binding domain-containing protein</fullName>
    </recommendedName>
</protein>
<accession>A0A839YAY9</accession>
<dbReference type="EMBL" id="JACIBU010000001">
    <property type="protein sequence ID" value="MBB3678251.1"/>
    <property type="molecule type" value="Genomic_DNA"/>
</dbReference>
<evidence type="ECO:0000313" key="2">
    <source>
        <dbReference type="Proteomes" id="UP000580718"/>
    </source>
</evidence>